<keyword evidence="7" id="KW-1185">Reference proteome</keyword>
<feature type="domain" description="Threonyl/alanyl tRNA synthetase SAD" evidence="4">
    <location>
        <begin position="167"/>
        <end position="200"/>
    </location>
</feature>
<proteinExistence type="predicted"/>
<dbReference type="PANTHER" id="PTHR43462">
    <property type="entry name" value="ALANYL-TRNA EDITING PROTEIN"/>
    <property type="match status" value="1"/>
</dbReference>
<protein>
    <submittedName>
        <fullName evidence="5">Alanyl-tRNA synthetase</fullName>
    </submittedName>
</protein>
<dbReference type="STRING" id="1873482.Xedl_00455"/>
<keyword evidence="5" id="KW-0030">Aminoacyl-tRNA synthetase</keyword>
<dbReference type="AlphaFoldDB" id="A0A1Q5TX76"/>
<sequence length="210" mass="23537">MTERNYLSNQALTDNVEVIGCIPRDNGCYSTWLKSTIFHPQGGGQPSDIGWLNEVEVVHVNVEDGDIVHLTTKPVALGNAFARVDIERRQLYSRLHSAGHLIGHVVELMMWHPIKAHHWPGEGRIVFKPGVNAQSVSEKHIQTICENYIRQDLPCKVVQRNDGFREVSFGHFTPYLCGGTHVTSLGQLGNIKVQEVKIKKGNLIVHYDVA</sequence>
<reference evidence="5 7" key="1">
    <citation type="submission" date="2016-09" db="EMBL/GenBank/DDBJ databases">
        <title>Xenorhabdus thuongxuanensis sp. nov. and Xenorhabdus eapokensis sp. nov., isolated from Steinernema species.</title>
        <authorList>
            <person name="Kaempfer P."/>
            <person name="Tobias N.J."/>
            <person name="Phan Ke L."/>
            <person name="Bode H.B."/>
            <person name="Glaeser S.P."/>
        </authorList>
    </citation>
    <scope>NUCLEOTIDE SEQUENCE [LARGE SCALE GENOMIC DNA]</scope>
    <source>
        <strain evidence="5 7">DL20</strain>
    </source>
</reference>
<evidence type="ECO:0000256" key="2">
    <source>
        <dbReference type="ARBA" id="ARBA00022723"/>
    </source>
</evidence>
<dbReference type="GO" id="GO:0004812">
    <property type="term" value="F:aminoacyl-tRNA ligase activity"/>
    <property type="evidence" value="ECO:0007669"/>
    <property type="project" value="UniProtKB-KW"/>
</dbReference>
<dbReference type="InterPro" id="IPR009000">
    <property type="entry name" value="Transl_B-barrel_sf"/>
</dbReference>
<evidence type="ECO:0000313" key="5">
    <source>
        <dbReference type="EMBL" id="OKP04826.1"/>
    </source>
</evidence>
<dbReference type="Proteomes" id="UP000186268">
    <property type="component" value="Unassembled WGS sequence"/>
</dbReference>
<dbReference type="RefSeq" id="WP_074022428.1">
    <property type="nucleotide sequence ID" value="NZ_CAWNAG010000112.1"/>
</dbReference>
<dbReference type="GO" id="GO:0043039">
    <property type="term" value="P:tRNA aminoacylation"/>
    <property type="evidence" value="ECO:0007669"/>
    <property type="project" value="InterPro"/>
</dbReference>
<dbReference type="Gene3D" id="2.40.30.130">
    <property type="match status" value="1"/>
</dbReference>
<organism evidence="5 7">
    <name type="scientific">Xenorhabdus eapokensis</name>
    <dbReference type="NCBI Taxonomy" id="1873482"/>
    <lineage>
        <taxon>Bacteria</taxon>
        <taxon>Pseudomonadati</taxon>
        <taxon>Pseudomonadota</taxon>
        <taxon>Gammaproteobacteria</taxon>
        <taxon>Enterobacterales</taxon>
        <taxon>Morganellaceae</taxon>
        <taxon>Xenorhabdus</taxon>
    </lineage>
</organism>
<dbReference type="GO" id="GO:0046872">
    <property type="term" value="F:metal ion binding"/>
    <property type="evidence" value="ECO:0007669"/>
    <property type="project" value="UniProtKB-KW"/>
</dbReference>
<accession>A0A1Q5TX76</accession>
<comment type="cofactor">
    <cofactor evidence="1">
        <name>Zn(2+)</name>
        <dbReference type="ChEBI" id="CHEBI:29105"/>
    </cofactor>
</comment>
<dbReference type="Pfam" id="PF07973">
    <property type="entry name" value="tRNA_SAD"/>
    <property type="match status" value="1"/>
</dbReference>
<evidence type="ECO:0000259" key="4">
    <source>
        <dbReference type="Pfam" id="PF07973"/>
    </source>
</evidence>
<evidence type="ECO:0000256" key="3">
    <source>
        <dbReference type="ARBA" id="ARBA00022833"/>
    </source>
</evidence>
<dbReference type="InterPro" id="IPR012947">
    <property type="entry name" value="tRNA_SAD"/>
</dbReference>
<dbReference type="SUPFAM" id="SSF50447">
    <property type="entry name" value="Translation proteins"/>
    <property type="match status" value="1"/>
</dbReference>
<comment type="caution">
    <text evidence="5">The sequence shown here is derived from an EMBL/GenBank/DDBJ whole genome shotgun (WGS) entry which is preliminary data.</text>
</comment>
<dbReference type="Gene3D" id="3.30.980.10">
    <property type="entry name" value="Threonyl-trna Synthetase, Chain A, domain 2"/>
    <property type="match status" value="1"/>
</dbReference>
<dbReference type="EMBL" id="MKGQ01000003">
    <property type="protein sequence ID" value="OKP04826.1"/>
    <property type="molecule type" value="Genomic_DNA"/>
</dbReference>
<keyword evidence="2" id="KW-0479">Metal-binding</keyword>
<evidence type="ECO:0000313" key="7">
    <source>
        <dbReference type="Proteomes" id="UP000186268"/>
    </source>
</evidence>
<dbReference type="SUPFAM" id="SSF55186">
    <property type="entry name" value="ThrRS/AlaRS common domain"/>
    <property type="match status" value="1"/>
</dbReference>
<evidence type="ECO:0000313" key="6">
    <source>
        <dbReference type="EMBL" id="OKP05231.1"/>
    </source>
</evidence>
<dbReference type="GO" id="GO:0005524">
    <property type="term" value="F:ATP binding"/>
    <property type="evidence" value="ECO:0007669"/>
    <property type="project" value="InterPro"/>
</dbReference>
<dbReference type="InterPro" id="IPR018163">
    <property type="entry name" value="Thr/Ala-tRNA-synth_IIc_edit"/>
</dbReference>
<dbReference type="EMBL" id="MKGQ01000002">
    <property type="protein sequence ID" value="OKP05231.1"/>
    <property type="molecule type" value="Genomic_DNA"/>
</dbReference>
<dbReference type="PANTHER" id="PTHR43462:SF2">
    <property type="entry name" value="THREONYL AND ALANYL TRNA SYNTHETASE SECOND ADDITIONAL DOMAIN-CONTAINING PROTEIN"/>
    <property type="match status" value="1"/>
</dbReference>
<dbReference type="OrthoDB" id="9812949at2"/>
<evidence type="ECO:0000256" key="1">
    <source>
        <dbReference type="ARBA" id="ARBA00001947"/>
    </source>
</evidence>
<keyword evidence="5" id="KW-0436">Ligase</keyword>
<dbReference type="InterPro" id="IPR051335">
    <property type="entry name" value="Alanyl-tRNA_Editing_Enzymes"/>
</dbReference>
<name>A0A1Q5TX76_9GAMM</name>
<gene>
    <name evidence="6" type="ORF">Xedl_00455</name>
    <name evidence="5" type="ORF">Xedl_00725</name>
</gene>
<keyword evidence="3" id="KW-0862">Zinc</keyword>